<dbReference type="InterPro" id="IPR006016">
    <property type="entry name" value="UspA"/>
</dbReference>
<accession>A0A4Y4DXY6</accession>
<dbReference type="PANTHER" id="PTHR46268:SF6">
    <property type="entry name" value="UNIVERSAL STRESS PROTEIN UP12"/>
    <property type="match status" value="1"/>
</dbReference>
<feature type="domain" description="UspA" evidence="2">
    <location>
        <begin position="166"/>
        <end position="304"/>
    </location>
</feature>
<dbReference type="Gene3D" id="3.40.50.620">
    <property type="entry name" value="HUPs"/>
    <property type="match status" value="2"/>
</dbReference>
<gene>
    <name evidence="3" type="ORF">CCE02nite_19150</name>
</gene>
<organism evidence="3 4">
    <name type="scientific">Cellulosimicrobium cellulans</name>
    <name type="common">Arthrobacter luteus</name>
    <dbReference type="NCBI Taxonomy" id="1710"/>
    <lineage>
        <taxon>Bacteria</taxon>
        <taxon>Bacillati</taxon>
        <taxon>Actinomycetota</taxon>
        <taxon>Actinomycetes</taxon>
        <taxon>Micrococcales</taxon>
        <taxon>Promicromonosporaceae</taxon>
        <taxon>Cellulosimicrobium</taxon>
    </lineage>
</organism>
<reference evidence="3 4" key="1">
    <citation type="submission" date="2019-06" db="EMBL/GenBank/DDBJ databases">
        <title>Whole genome shotgun sequence of Cellulosimicrobium cellulans NBRC 15516.</title>
        <authorList>
            <person name="Hosoyama A."/>
            <person name="Uohara A."/>
            <person name="Ohji S."/>
            <person name="Ichikawa N."/>
        </authorList>
    </citation>
    <scope>NUCLEOTIDE SEQUENCE [LARGE SCALE GENOMIC DNA]</scope>
    <source>
        <strain evidence="3 4">NBRC 15516</strain>
    </source>
</reference>
<proteinExistence type="inferred from homology"/>
<feature type="domain" description="UspA" evidence="2">
    <location>
        <begin position="3"/>
        <end position="97"/>
    </location>
</feature>
<sequence>MRGVIVGVDGSEESGGALDWALREAADRGVPLTAALAFESRQGPGDGTDPAAEEKRALVQEWLDAARARTGLGPDAVTATALAERGSPAAVLLALAQPGTTQPVQDDVRPDPGDGDDADLLVVGRCGRGRLGRMVLGSVPTAVVQHATVPVTVVRGTPDVRHDHARPVVVGVDGSSTSVQALRHGADVARRTGATLEALFCWQIVSLAPLPDSWGWTPPIDDYEKFATQKLDAALEAAGVDLPGDRLVRSVKHVHAAQGIIEASSHAERLVLGNRGVGGFDRLLLGSVSRHAVEYAHCPVTVVRPPDATHPSGAHDDD</sequence>
<evidence type="ECO:0000259" key="2">
    <source>
        <dbReference type="Pfam" id="PF00582"/>
    </source>
</evidence>
<comment type="similarity">
    <text evidence="1">Belongs to the universal stress protein A family.</text>
</comment>
<name>A0A4Y4DXY6_CELCE</name>
<dbReference type="InterPro" id="IPR006015">
    <property type="entry name" value="Universal_stress_UspA"/>
</dbReference>
<comment type="caution">
    <text evidence="3">The sequence shown here is derived from an EMBL/GenBank/DDBJ whole genome shotgun (WGS) entry which is preliminary data.</text>
</comment>
<dbReference type="Pfam" id="PF00582">
    <property type="entry name" value="Usp"/>
    <property type="match status" value="3"/>
</dbReference>
<dbReference type="Proteomes" id="UP000316659">
    <property type="component" value="Unassembled WGS sequence"/>
</dbReference>
<evidence type="ECO:0000256" key="1">
    <source>
        <dbReference type="ARBA" id="ARBA00008791"/>
    </source>
</evidence>
<dbReference type="SUPFAM" id="SSF52402">
    <property type="entry name" value="Adenine nucleotide alpha hydrolases-like"/>
    <property type="match status" value="2"/>
</dbReference>
<dbReference type="CDD" id="cd00293">
    <property type="entry name" value="USP-like"/>
    <property type="match status" value="1"/>
</dbReference>
<evidence type="ECO:0000313" key="4">
    <source>
        <dbReference type="Proteomes" id="UP000316659"/>
    </source>
</evidence>
<evidence type="ECO:0000313" key="3">
    <source>
        <dbReference type="EMBL" id="GED09916.1"/>
    </source>
</evidence>
<dbReference type="RefSeq" id="WP_141389421.1">
    <property type="nucleotide sequence ID" value="NZ_BJNZ01000010.1"/>
</dbReference>
<dbReference type="AlphaFoldDB" id="A0A4Y4DXY6"/>
<dbReference type="InterPro" id="IPR014729">
    <property type="entry name" value="Rossmann-like_a/b/a_fold"/>
</dbReference>
<dbReference type="PRINTS" id="PR01438">
    <property type="entry name" value="UNVRSLSTRESS"/>
</dbReference>
<protein>
    <submittedName>
        <fullName evidence="3">Universal stress protein</fullName>
    </submittedName>
</protein>
<dbReference type="EMBL" id="BJNZ01000010">
    <property type="protein sequence ID" value="GED09916.1"/>
    <property type="molecule type" value="Genomic_DNA"/>
</dbReference>
<dbReference type="PANTHER" id="PTHR46268">
    <property type="entry name" value="STRESS RESPONSE PROTEIN NHAX"/>
    <property type="match status" value="1"/>
</dbReference>
<feature type="domain" description="UspA" evidence="2">
    <location>
        <begin position="117"/>
        <end position="155"/>
    </location>
</feature>